<keyword evidence="9" id="KW-0119">Carbohydrate metabolism</keyword>
<comment type="similarity">
    <text evidence="2 8">Belongs to the glycosyl hydrolase 32 family.</text>
</comment>
<evidence type="ECO:0000256" key="4">
    <source>
        <dbReference type="ARBA" id="ARBA00019623"/>
    </source>
</evidence>
<dbReference type="SUPFAM" id="SSF49899">
    <property type="entry name" value="Concanavalin A-like lectins/glucanases"/>
    <property type="match status" value="1"/>
</dbReference>
<dbReference type="InterPro" id="IPR006232">
    <property type="entry name" value="Suc6P_hydrolase"/>
</dbReference>
<comment type="catalytic activity">
    <reaction evidence="8">
        <text>Hydrolysis of terminal non-reducing beta-D-fructofuranoside residues in beta-D-fructofuranosides.</text>
        <dbReference type="EC" id="3.2.1.26"/>
    </reaction>
</comment>
<keyword evidence="6 8" id="KW-0326">Glycosidase</keyword>
<evidence type="ECO:0000256" key="7">
    <source>
        <dbReference type="ARBA" id="ARBA00033367"/>
    </source>
</evidence>
<organism evidence="12">
    <name type="scientific">Sporolactobacillus sp. Y61</name>
    <dbReference type="NCBI Taxonomy" id="3160863"/>
    <lineage>
        <taxon>Bacteria</taxon>
        <taxon>Bacillati</taxon>
        <taxon>Bacillota</taxon>
        <taxon>Bacilli</taxon>
        <taxon>Bacillales</taxon>
        <taxon>Sporolactobacillaceae</taxon>
        <taxon>Sporolactobacillus</taxon>
    </lineage>
</organism>
<dbReference type="InterPro" id="IPR001362">
    <property type="entry name" value="Glyco_hydro_32"/>
</dbReference>
<keyword evidence="5 8" id="KW-0378">Hydrolase</keyword>
<dbReference type="GO" id="GO:0005975">
    <property type="term" value="P:carbohydrate metabolic process"/>
    <property type="evidence" value="ECO:0007669"/>
    <property type="project" value="InterPro"/>
</dbReference>
<dbReference type="SMART" id="SM00640">
    <property type="entry name" value="Glyco_32"/>
    <property type="match status" value="1"/>
</dbReference>
<evidence type="ECO:0000259" key="10">
    <source>
        <dbReference type="Pfam" id="PF00251"/>
    </source>
</evidence>
<dbReference type="Gene3D" id="2.115.10.20">
    <property type="entry name" value="Glycosyl hydrolase domain, family 43"/>
    <property type="match status" value="1"/>
</dbReference>
<dbReference type="SUPFAM" id="SSF75005">
    <property type="entry name" value="Arabinanase/levansucrase/invertase"/>
    <property type="match status" value="1"/>
</dbReference>
<reference evidence="12" key="1">
    <citation type="submission" date="2024-06" db="EMBL/GenBank/DDBJ databases">
        <authorList>
            <person name="Fan A."/>
            <person name="Zhang F.Y."/>
            <person name="Zhang L."/>
        </authorList>
    </citation>
    <scope>NUCLEOTIDE SEQUENCE</scope>
    <source>
        <strain evidence="12">Y61</strain>
    </source>
</reference>
<comment type="pathway">
    <text evidence="1 9">Glycan biosynthesis; sucrose metabolism.</text>
</comment>
<proteinExistence type="inferred from homology"/>
<evidence type="ECO:0000256" key="6">
    <source>
        <dbReference type="ARBA" id="ARBA00023295"/>
    </source>
</evidence>
<dbReference type="GO" id="GO:0005737">
    <property type="term" value="C:cytoplasm"/>
    <property type="evidence" value="ECO:0007669"/>
    <property type="project" value="UniProtKB-SubCell"/>
</dbReference>
<dbReference type="PANTHER" id="PTHR43101:SF1">
    <property type="entry name" value="BETA-FRUCTOSIDASE"/>
    <property type="match status" value="1"/>
</dbReference>
<dbReference type="AlphaFoldDB" id="A0AAU8IHV3"/>
<dbReference type="RefSeq" id="WP_353948858.1">
    <property type="nucleotide sequence ID" value="NZ_CP159510.1"/>
</dbReference>
<dbReference type="InterPro" id="IPR023296">
    <property type="entry name" value="Glyco_hydro_beta-prop_sf"/>
</dbReference>
<dbReference type="EMBL" id="CP159510">
    <property type="protein sequence ID" value="XCJ17738.1"/>
    <property type="molecule type" value="Genomic_DNA"/>
</dbReference>
<dbReference type="GO" id="GO:0004564">
    <property type="term" value="F:beta-fructofuranosidase activity"/>
    <property type="evidence" value="ECO:0007669"/>
    <property type="project" value="UniProtKB-EC"/>
</dbReference>
<evidence type="ECO:0000256" key="8">
    <source>
        <dbReference type="RuleBase" id="RU362110"/>
    </source>
</evidence>
<evidence type="ECO:0000256" key="9">
    <source>
        <dbReference type="RuleBase" id="RU365015"/>
    </source>
</evidence>
<feature type="domain" description="Glycosyl hydrolase family 32 N-terminal" evidence="10">
    <location>
        <begin position="40"/>
        <end position="342"/>
    </location>
</feature>
<dbReference type="InterPro" id="IPR013148">
    <property type="entry name" value="Glyco_hydro_32_N"/>
</dbReference>
<feature type="domain" description="Glycosyl hydrolase family 32 C-terminal" evidence="11">
    <location>
        <begin position="354"/>
        <end position="463"/>
    </location>
</feature>
<dbReference type="InterPro" id="IPR013189">
    <property type="entry name" value="Glyco_hydro_32_C"/>
</dbReference>
<dbReference type="PANTHER" id="PTHR43101">
    <property type="entry name" value="BETA-FRUCTOSIDASE"/>
    <property type="match status" value="1"/>
</dbReference>
<evidence type="ECO:0000256" key="1">
    <source>
        <dbReference type="ARBA" id="ARBA00004914"/>
    </source>
</evidence>
<dbReference type="InterPro" id="IPR013320">
    <property type="entry name" value="ConA-like_dom_sf"/>
</dbReference>
<protein>
    <recommendedName>
        <fullName evidence="4 8">Sucrose-6-phosphate hydrolase</fullName>
        <ecNumber evidence="3 8">3.2.1.26</ecNumber>
    </recommendedName>
    <alternativeName>
        <fullName evidence="7 9">Invertase</fullName>
    </alternativeName>
</protein>
<evidence type="ECO:0000256" key="3">
    <source>
        <dbReference type="ARBA" id="ARBA00012758"/>
    </source>
</evidence>
<dbReference type="EC" id="3.2.1.26" evidence="3 8"/>
<keyword evidence="9" id="KW-0963">Cytoplasm</keyword>
<comment type="function">
    <text evidence="9">Enables the bacterium to metabolize sucrose as a sole carbon source.</text>
</comment>
<dbReference type="Pfam" id="PF08244">
    <property type="entry name" value="Glyco_hydro_32C"/>
    <property type="match status" value="1"/>
</dbReference>
<sequence length="488" mass="56155">MKQILWNRKTRYRPYTSWSQHHIDQLRAHVATSPWRTQNHIQPFTGLLNDPCAFNYFNGKWHLFYQQYPYGPVHGLKSWHHLTSSDLVTWQDSQGQLLPGGKYDSHGVYTGSGYVEGSTLHLVYTGNVRDKFWNRHSYQMDAILNTENQVFKTSQPMIASVPVGYTNEFRDPYVFDYKKQRYCLVGSQTQNRKGTILLYKQTSHDFWQFRGHIQLPQVLTGYMVECPNIAFVDGHVVLIYCPQGLSRDVLPYENIYPNIAVIADDIDLVNRKLIGKVSVQQLDDGFEFYAARVTDAPDGRRLLISWIGLPEVNSPTERYGWAHCLSYVRTLHVRDHHLCLSPCKELNKLLSKHQQQNNASTITFNNLCGTAEIALKVQADQQICIKLHASDSTPLKVLIDTSIGKTVISRLTSHGFFEQRTGCFPAQKNIDLRLFIDESVFECFVDDGFLCMSGRFYPSAQPQSVIIECIKEIPCIDCWNLERSNDIR</sequence>
<evidence type="ECO:0000259" key="11">
    <source>
        <dbReference type="Pfam" id="PF08244"/>
    </source>
</evidence>
<dbReference type="CDD" id="cd18623">
    <property type="entry name" value="GH32_ScrB-like"/>
    <property type="match status" value="1"/>
</dbReference>
<dbReference type="Gene3D" id="2.60.120.560">
    <property type="entry name" value="Exo-inulinase, domain 1"/>
    <property type="match status" value="1"/>
</dbReference>
<evidence type="ECO:0000256" key="2">
    <source>
        <dbReference type="ARBA" id="ARBA00009902"/>
    </source>
</evidence>
<evidence type="ECO:0000256" key="5">
    <source>
        <dbReference type="ARBA" id="ARBA00022801"/>
    </source>
</evidence>
<accession>A0AAU8IHV3</accession>
<comment type="subcellular location">
    <subcellularLocation>
        <location evidence="9">Cytoplasm</location>
    </subcellularLocation>
</comment>
<dbReference type="Pfam" id="PF00251">
    <property type="entry name" value="Glyco_hydro_32N"/>
    <property type="match status" value="1"/>
</dbReference>
<dbReference type="InterPro" id="IPR051214">
    <property type="entry name" value="GH32_Enzymes"/>
</dbReference>
<gene>
    <name evidence="12" type="ORF">ABNN70_04460</name>
</gene>
<dbReference type="NCBIfam" id="TIGR01322">
    <property type="entry name" value="scrB_fam"/>
    <property type="match status" value="1"/>
</dbReference>
<name>A0AAU8IHV3_9BACL</name>
<evidence type="ECO:0000313" key="12">
    <source>
        <dbReference type="EMBL" id="XCJ17738.1"/>
    </source>
</evidence>